<dbReference type="RefSeq" id="WP_020773346.1">
    <property type="nucleotide sequence ID" value="NZ_ANIK01000035.1"/>
</dbReference>
<gene>
    <name evidence="1" type="ORF">LEP1GSC194_3538</name>
</gene>
<comment type="caution">
    <text evidence="1">The sequence shown here is derived from an EMBL/GenBank/DDBJ whole genome shotgun (WGS) entry which is preliminary data.</text>
</comment>
<dbReference type="EMBL" id="ANIK01000035">
    <property type="protein sequence ID" value="EMJ95524.1"/>
    <property type="molecule type" value="Genomic_DNA"/>
</dbReference>
<sequence>MSSFLGPFASDDTLSDSRKKVLNVSQVEIDFSSPLGTYNLGENLQVNSTVLQILVKVETAFDDFPILTVGSTTSPDLWMDGFNVDLSVAGIYVGFGFDLIKTTTQCRVYWNPNGSSKGRLNVFLIFSDN</sequence>
<reference evidence="1 2" key="1">
    <citation type="submission" date="2013-01" db="EMBL/GenBank/DDBJ databases">
        <authorList>
            <person name="Harkins D.M."/>
            <person name="Durkin A.S."/>
            <person name="Brinkac L.M."/>
            <person name="Haft D.H."/>
            <person name="Selengut J.D."/>
            <person name="Sanka R."/>
            <person name="DePew J."/>
            <person name="Purushe J."/>
            <person name="Galloway R.L."/>
            <person name="Vinetz J.M."/>
            <person name="Sutton G.G."/>
            <person name="Nierman W.C."/>
            <person name="Fouts D.E."/>
        </authorList>
    </citation>
    <scope>NUCLEOTIDE SEQUENCE [LARGE SCALE GENOMIC DNA]</scope>
    <source>
        <strain evidence="1 2">79601</strain>
    </source>
</reference>
<name>M6CUZ8_9LEPT</name>
<evidence type="ECO:0000313" key="1">
    <source>
        <dbReference type="EMBL" id="EMJ95524.1"/>
    </source>
</evidence>
<accession>M6CUZ8</accession>
<dbReference type="AlphaFoldDB" id="M6CUZ8"/>
<protein>
    <submittedName>
        <fullName evidence="1">Uncharacterized protein</fullName>
    </submittedName>
</protein>
<organism evidence="1 2">
    <name type="scientific">Leptospira alstonii serovar Sichuan str. 79601</name>
    <dbReference type="NCBI Taxonomy" id="1218565"/>
    <lineage>
        <taxon>Bacteria</taxon>
        <taxon>Pseudomonadati</taxon>
        <taxon>Spirochaetota</taxon>
        <taxon>Spirochaetia</taxon>
        <taxon>Leptospirales</taxon>
        <taxon>Leptospiraceae</taxon>
        <taxon>Leptospira</taxon>
    </lineage>
</organism>
<dbReference type="OrthoDB" id="345298at2"/>
<proteinExistence type="predicted"/>
<dbReference type="PATRIC" id="fig|1218565.3.peg.1883"/>
<evidence type="ECO:0000313" key="2">
    <source>
        <dbReference type="Proteomes" id="UP000011988"/>
    </source>
</evidence>
<dbReference type="Proteomes" id="UP000011988">
    <property type="component" value="Unassembled WGS sequence"/>
</dbReference>